<evidence type="ECO:0000256" key="3">
    <source>
        <dbReference type="ARBA" id="ARBA00022723"/>
    </source>
</evidence>
<dbReference type="InterPro" id="IPR023214">
    <property type="entry name" value="HAD_sf"/>
</dbReference>
<gene>
    <name evidence="9" type="ORF">Zmor_012481</name>
</gene>
<dbReference type="InterPro" id="IPR006384">
    <property type="entry name" value="HAD_hydro_PyrdxlP_Pase-like"/>
</dbReference>
<feature type="binding site" evidence="7">
    <location>
        <position position="127"/>
    </location>
    <ligand>
        <name>substrate</name>
    </ligand>
</feature>
<evidence type="ECO:0000256" key="6">
    <source>
        <dbReference type="PIRSR" id="PIRSR031051-1"/>
    </source>
</evidence>
<proteinExistence type="inferred from homology"/>
<evidence type="ECO:0000256" key="2">
    <source>
        <dbReference type="ARBA" id="ARBA00008541"/>
    </source>
</evidence>
<dbReference type="InterPro" id="IPR016965">
    <property type="entry name" value="Pase_PHOSPHO-typ"/>
</dbReference>
<evidence type="ECO:0000256" key="7">
    <source>
        <dbReference type="PIRSR" id="PIRSR031051-2"/>
    </source>
</evidence>
<evidence type="ECO:0000256" key="5">
    <source>
        <dbReference type="ARBA" id="ARBA00022842"/>
    </source>
</evidence>
<dbReference type="Pfam" id="PF06888">
    <property type="entry name" value="Put_Phosphatase"/>
    <property type="match status" value="1"/>
</dbReference>
<dbReference type="GO" id="GO:0016791">
    <property type="term" value="F:phosphatase activity"/>
    <property type="evidence" value="ECO:0007669"/>
    <property type="project" value="InterPro"/>
</dbReference>
<feature type="binding site" evidence="8">
    <location>
        <position position="37"/>
    </location>
    <ligand>
        <name>Mg(2+)</name>
        <dbReference type="ChEBI" id="CHEBI:18420"/>
    </ligand>
</feature>
<dbReference type="Gene3D" id="3.40.50.1000">
    <property type="entry name" value="HAD superfamily/HAD-like"/>
    <property type="match status" value="1"/>
</dbReference>
<dbReference type="SUPFAM" id="SSF56784">
    <property type="entry name" value="HAD-like"/>
    <property type="match status" value="1"/>
</dbReference>
<feature type="binding site" evidence="7">
    <location>
        <position position="48"/>
    </location>
    <ligand>
        <name>substrate</name>
    </ligand>
</feature>
<feature type="binding site" evidence="8">
    <location>
        <position position="39"/>
    </location>
    <ligand>
        <name>Mg(2+)</name>
        <dbReference type="ChEBI" id="CHEBI:18420"/>
    </ligand>
</feature>
<evidence type="ECO:0000256" key="4">
    <source>
        <dbReference type="ARBA" id="ARBA00022801"/>
    </source>
</evidence>
<keyword evidence="5 8" id="KW-0460">Magnesium</keyword>
<reference evidence="9" key="1">
    <citation type="journal article" date="2023" name="G3 (Bethesda)">
        <title>Whole genome assemblies of Zophobas morio and Tenebrio molitor.</title>
        <authorList>
            <person name="Kaur S."/>
            <person name="Stinson S.A."/>
            <person name="diCenzo G.C."/>
        </authorList>
    </citation>
    <scope>NUCLEOTIDE SEQUENCE</scope>
    <source>
        <strain evidence="9">QUZm001</strain>
    </source>
</reference>
<dbReference type="NCBIfam" id="TIGR01488">
    <property type="entry name" value="HAD-SF-IB"/>
    <property type="match status" value="1"/>
</dbReference>
<comment type="cofactor">
    <cofactor evidence="1 8">
        <name>Mg(2+)</name>
        <dbReference type="ChEBI" id="CHEBI:18420"/>
    </cofactor>
</comment>
<evidence type="ECO:0000256" key="8">
    <source>
        <dbReference type="PIRSR" id="PIRSR031051-3"/>
    </source>
</evidence>
<dbReference type="NCBIfam" id="TIGR01489">
    <property type="entry name" value="DKMTPPase-SF"/>
    <property type="match status" value="1"/>
</dbReference>
<sequence>MVLMAIHSLSFIARSNSFLFSHIKGFQRTMQNLAIFDFDHTILDDNSDTAILELVDKNEIPQEIKNIQFTDGWTAFMQAIFTYMYEKGVTVEQILSHVQSLQPVGGMVDLIRNLKMKLNYDLVVVSDSNSVFIKTWLEKHKLETCFTEIFTNPTKIVGGMFQISPYDDQDVCKLSTRNLCKGKVLDEFIKSQQENGIFYNKLVYVGDGSNDFCPILRLKENDLACVRNNYKLLDLVQKAKRGKYVDNAGKPYMIKSLVCIWNTADDIADFLLSKN</sequence>
<dbReference type="GO" id="GO:0046872">
    <property type="term" value="F:metal ion binding"/>
    <property type="evidence" value="ECO:0007669"/>
    <property type="project" value="UniProtKB-KW"/>
</dbReference>
<organism evidence="9 10">
    <name type="scientific">Zophobas morio</name>
    <dbReference type="NCBI Taxonomy" id="2755281"/>
    <lineage>
        <taxon>Eukaryota</taxon>
        <taxon>Metazoa</taxon>
        <taxon>Ecdysozoa</taxon>
        <taxon>Arthropoda</taxon>
        <taxon>Hexapoda</taxon>
        <taxon>Insecta</taxon>
        <taxon>Pterygota</taxon>
        <taxon>Neoptera</taxon>
        <taxon>Endopterygota</taxon>
        <taxon>Coleoptera</taxon>
        <taxon>Polyphaga</taxon>
        <taxon>Cucujiformia</taxon>
        <taxon>Tenebrionidae</taxon>
        <taxon>Zophobas</taxon>
    </lineage>
</organism>
<feature type="active site" description="Proton donor" evidence="6">
    <location>
        <position position="39"/>
    </location>
</feature>
<protein>
    <recommendedName>
        <fullName evidence="11">Pyridoxal phosphate phosphatase PHOSPHO2</fullName>
    </recommendedName>
</protein>
<evidence type="ECO:0000313" key="10">
    <source>
        <dbReference type="Proteomes" id="UP001168821"/>
    </source>
</evidence>
<keyword evidence="10" id="KW-1185">Reference proteome</keyword>
<comment type="similarity">
    <text evidence="2">Belongs to the HAD-like hydrolase superfamily. PHOSPHO family.</text>
</comment>
<dbReference type="InterPro" id="IPR036412">
    <property type="entry name" value="HAD-like_sf"/>
</dbReference>
<evidence type="ECO:0000313" key="9">
    <source>
        <dbReference type="EMBL" id="KAJ3653217.1"/>
    </source>
</evidence>
<keyword evidence="3 8" id="KW-0479">Metal-binding</keyword>
<feature type="active site" description="Nucleophile" evidence="6">
    <location>
        <position position="37"/>
    </location>
</feature>
<dbReference type="EMBL" id="JALNTZ010000004">
    <property type="protein sequence ID" value="KAJ3653217.1"/>
    <property type="molecule type" value="Genomic_DNA"/>
</dbReference>
<dbReference type="PANTHER" id="PTHR20889:SF12">
    <property type="entry name" value="LP01149P"/>
    <property type="match status" value="1"/>
</dbReference>
<feature type="binding site" evidence="8">
    <location>
        <position position="207"/>
    </location>
    <ligand>
        <name>Mg(2+)</name>
        <dbReference type="ChEBI" id="CHEBI:18420"/>
    </ligand>
</feature>
<dbReference type="PIRSF" id="PIRSF031051">
    <property type="entry name" value="PyrdxlP_Pase_PHOSPHO2"/>
    <property type="match status" value="1"/>
</dbReference>
<dbReference type="AlphaFoldDB" id="A0AA38IFY1"/>
<accession>A0AA38IFY1</accession>
<keyword evidence="4" id="KW-0378">Hydrolase</keyword>
<evidence type="ECO:0000256" key="1">
    <source>
        <dbReference type="ARBA" id="ARBA00001946"/>
    </source>
</evidence>
<dbReference type="Proteomes" id="UP001168821">
    <property type="component" value="Unassembled WGS sequence"/>
</dbReference>
<dbReference type="PANTHER" id="PTHR20889">
    <property type="entry name" value="PHOSPHATASE, ORPHAN 1, 2"/>
    <property type="match status" value="1"/>
</dbReference>
<name>A0AA38IFY1_9CUCU</name>
<comment type="caution">
    <text evidence="9">The sequence shown here is derived from an EMBL/GenBank/DDBJ whole genome shotgun (WGS) entry which is preliminary data.</text>
</comment>
<evidence type="ECO:0008006" key="11">
    <source>
        <dbReference type="Google" id="ProtNLM"/>
    </source>
</evidence>